<keyword evidence="8" id="KW-0555">Opioid peptide</keyword>
<dbReference type="InterPro" id="IPR006024">
    <property type="entry name" value="Opioid_neupept"/>
</dbReference>
<keyword evidence="9" id="KW-1015">Disulfide bond</keyword>
<keyword evidence="4" id="KW-0964">Secreted</keyword>
<accession>A0A9Q0XYI3</accession>
<evidence type="ECO:0000256" key="1">
    <source>
        <dbReference type="ARBA" id="ARBA00004613"/>
    </source>
</evidence>
<dbReference type="GO" id="GO:0043679">
    <property type="term" value="C:axon terminus"/>
    <property type="evidence" value="ECO:0007669"/>
    <property type="project" value="TreeGrafter"/>
</dbReference>
<dbReference type="GO" id="GO:0005576">
    <property type="term" value="C:extracellular region"/>
    <property type="evidence" value="ECO:0007669"/>
    <property type="project" value="UniProtKB-SubCell"/>
</dbReference>
<dbReference type="GO" id="GO:0001515">
    <property type="term" value="F:opioid peptide activity"/>
    <property type="evidence" value="ECO:0007669"/>
    <property type="project" value="UniProtKB-KW"/>
</dbReference>
<sequence>MEAESKRLSQAEEEEEEEEEEAEQEGNPSFWEEYSGPVKRYGGFLKKMDRNKLFSLFRENALSKGGISKKYGGFFRKIGERATSEDGAEEEVGGLGHHGEEPDTGFLKDEMKRYGGFLRKYPKRGFEAATTTTAVAEGDSQELEDLHKRYGGFMRRIRPKLKWDNQKRYGGFLRRQFKVTTRSEEEPNAYSGEVSDL</sequence>
<dbReference type="GO" id="GO:0007218">
    <property type="term" value="P:neuropeptide signaling pathway"/>
    <property type="evidence" value="ECO:0007669"/>
    <property type="project" value="UniProtKB-KW"/>
</dbReference>
<keyword evidence="18" id="KW-1185">Reference proteome</keyword>
<dbReference type="GO" id="GO:0007600">
    <property type="term" value="P:sensory perception"/>
    <property type="evidence" value="ECO:0007669"/>
    <property type="project" value="TreeGrafter"/>
</dbReference>
<evidence type="ECO:0000313" key="17">
    <source>
        <dbReference type="EMBL" id="KAJ7332200.1"/>
    </source>
</evidence>
<proteinExistence type="inferred from homology"/>
<evidence type="ECO:0000256" key="9">
    <source>
        <dbReference type="ARBA" id="ARBA00023157"/>
    </source>
</evidence>
<evidence type="ECO:0000256" key="4">
    <source>
        <dbReference type="ARBA" id="ARBA00022525"/>
    </source>
</evidence>
<evidence type="ECO:0000256" key="5">
    <source>
        <dbReference type="ARBA" id="ARBA00022685"/>
    </source>
</evidence>
<keyword evidence="5" id="KW-0165">Cleavage on pair of basic residues</keyword>
<comment type="subcellular location">
    <subcellularLocation>
        <location evidence="1">Secreted</location>
    </subcellularLocation>
</comment>
<evidence type="ECO:0000256" key="2">
    <source>
        <dbReference type="ARBA" id="ARBA00008543"/>
    </source>
</evidence>
<evidence type="ECO:0000256" key="10">
    <source>
        <dbReference type="ARBA" id="ARBA00023205"/>
    </source>
</evidence>
<evidence type="ECO:0000256" key="15">
    <source>
        <dbReference type="ARBA" id="ARBA00035624"/>
    </source>
</evidence>
<feature type="compositionally biased region" description="Basic and acidic residues" evidence="16">
    <location>
        <begin position="97"/>
        <end position="106"/>
    </location>
</feature>
<comment type="caution">
    <text evidence="17">The sequence shown here is derived from an EMBL/GenBank/DDBJ whole genome shotgun (WGS) entry which is preliminary data.</text>
</comment>
<name>A0A9Q0XYI3_9SAUR</name>
<dbReference type="InterPro" id="IPR000750">
    <property type="entry name" value="Proenkphlin_B"/>
</dbReference>
<protein>
    <recommendedName>
        <fullName evidence="3">Proenkephalin-B</fullName>
    </recommendedName>
    <alternativeName>
        <fullName evidence="13">Beta-neoendorphin-dynorphin</fullName>
    </alternativeName>
    <alternativeName>
        <fullName evidence="12">Preprodynorphin</fullName>
    </alternativeName>
</protein>
<feature type="compositionally biased region" description="Acidic residues" evidence="16">
    <location>
        <begin position="11"/>
        <end position="24"/>
    </location>
</feature>
<dbReference type="GO" id="GO:0043025">
    <property type="term" value="C:neuronal cell body"/>
    <property type="evidence" value="ECO:0007669"/>
    <property type="project" value="TreeGrafter"/>
</dbReference>
<evidence type="ECO:0000256" key="8">
    <source>
        <dbReference type="ARBA" id="ARBA00022901"/>
    </source>
</evidence>
<reference evidence="17" key="1">
    <citation type="journal article" date="2023" name="DNA Res.">
        <title>Chromosome-level genome assembly of Phrynocephalus forsythii using third-generation DNA sequencing and Hi-C analysis.</title>
        <authorList>
            <person name="Qi Y."/>
            <person name="Zhao W."/>
            <person name="Zhao Y."/>
            <person name="Niu C."/>
            <person name="Cao S."/>
            <person name="Zhang Y."/>
        </authorList>
    </citation>
    <scope>NUCLEOTIDE SEQUENCE</scope>
    <source>
        <tissue evidence="17">Muscle</tissue>
    </source>
</reference>
<dbReference type="EMBL" id="JAPFRF010000005">
    <property type="protein sequence ID" value="KAJ7332200.1"/>
    <property type="molecule type" value="Genomic_DNA"/>
</dbReference>
<organism evidence="17 18">
    <name type="scientific">Phrynocephalus forsythii</name>
    <dbReference type="NCBI Taxonomy" id="171643"/>
    <lineage>
        <taxon>Eukaryota</taxon>
        <taxon>Metazoa</taxon>
        <taxon>Chordata</taxon>
        <taxon>Craniata</taxon>
        <taxon>Vertebrata</taxon>
        <taxon>Euteleostomi</taxon>
        <taxon>Lepidosauria</taxon>
        <taxon>Squamata</taxon>
        <taxon>Bifurcata</taxon>
        <taxon>Unidentata</taxon>
        <taxon>Episquamata</taxon>
        <taxon>Toxicofera</taxon>
        <taxon>Iguania</taxon>
        <taxon>Acrodonta</taxon>
        <taxon>Agamidae</taxon>
        <taxon>Agaminae</taxon>
        <taxon>Phrynocephalus</taxon>
    </lineage>
</organism>
<evidence type="ECO:0000256" key="7">
    <source>
        <dbReference type="ARBA" id="ARBA00022894"/>
    </source>
</evidence>
<dbReference type="Proteomes" id="UP001142489">
    <property type="component" value="Unassembled WGS sequence"/>
</dbReference>
<gene>
    <name evidence="17" type="ORF">JRQ81_014380</name>
</gene>
<comment type="function">
    <text evidence="15">Leumorphin has a typical opioid activity and may have anti-apoptotic effect.</text>
</comment>
<evidence type="ECO:0000256" key="12">
    <source>
        <dbReference type="ARBA" id="ARBA00032080"/>
    </source>
</evidence>
<comment type="similarity">
    <text evidence="2">Belongs to the opioid neuropeptide precursor family.</text>
</comment>
<keyword evidence="7" id="KW-0529">Neurotransmitter</keyword>
<feature type="compositionally biased region" description="Basic and acidic residues" evidence="16">
    <location>
        <begin position="1"/>
        <end position="10"/>
    </location>
</feature>
<evidence type="ECO:0000256" key="11">
    <source>
        <dbReference type="ARBA" id="ARBA00024913"/>
    </source>
</evidence>
<feature type="region of interest" description="Disordered" evidence="16">
    <location>
        <begin position="1"/>
        <end position="36"/>
    </location>
</feature>
<dbReference type="OrthoDB" id="8912385at2759"/>
<evidence type="ECO:0000256" key="14">
    <source>
        <dbReference type="ARBA" id="ARBA00035607"/>
    </source>
</evidence>
<keyword evidence="10" id="KW-0257">Endorphin</keyword>
<dbReference type="PRINTS" id="PR01030">
    <property type="entry name" value="PENKBPRCRSR"/>
</dbReference>
<dbReference type="GO" id="GO:0007268">
    <property type="term" value="P:chemical synaptic transmission"/>
    <property type="evidence" value="ECO:0007669"/>
    <property type="project" value="UniProtKB-KW"/>
</dbReference>
<keyword evidence="6" id="KW-0732">Signal</keyword>
<feature type="region of interest" description="Disordered" evidence="16">
    <location>
        <begin position="82"/>
        <end position="106"/>
    </location>
</feature>
<dbReference type="PANTHER" id="PTHR11438:SF4">
    <property type="entry name" value="PROENKEPHALIN-B"/>
    <property type="match status" value="1"/>
</dbReference>
<evidence type="ECO:0000256" key="6">
    <source>
        <dbReference type="ARBA" id="ARBA00022729"/>
    </source>
</evidence>
<comment type="function">
    <text evidence="14">Dynorphin peptides differentially regulate the kappa opioid receptor. Dynorphin A(1-13) has a typical opioid activity, it is 700 times more potent than Leu-enkephalin.</text>
</comment>
<evidence type="ECO:0000313" key="18">
    <source>
        <dbReference type="Proteomes" id="UP001142489"/>
    </source>
</evidence>
<dbReference type="GO" id="GO:0005886">
    <property type="term" value="C:plasma membrane"/>
    <property type="evidence" value="ECO:0007669"/>
    <property type="project" value="TreeGrafter"/>
</dbReference>
<comment type="function">
    <text evidence="11">Leu-enkephalins compete with and mimic the effects of opiate drugs. They play a role in a number of physiologic functions, including pain perception and responses to stress.</text>
</comment>
<dbReference type="PANTHER" id="PTHR11438">
    <property type="entry name" value="PROENKEPHALIN"/>
    <property type="match status" value="1"/>
</dbReference>
<dbReference type="AlphaFoldDB" id="A0A9Q0XYI3"/>
<dbReference type="GO" id="GO:0031628">
    <property type="term" value="F:opioid receptor binding"/>
    <property type="evidence" value="ECO:0007669"/>
    <property type="project" value="TreeGrafter"/>
</dbReference>
<evidence type="ECO:0000256" key="13">
    <source>
        <dbReference type="ARBA" id="ARBA00032642"/>
    </source>
</evidence>
<evidence type="ECO:0000256" key="16">
    <source>
        <dbReference type="SAM" id="MobiDB-lite"/>
    </source>
</evidence>
<dbReference type="GO" id="GO:0030425">
    <property type="term" value="C:dendrite"/>
    <property type="evidence" value="ECO:0007669"/>
    <property type="project" value="TreeGrafter"/>
</dbReference>
<evidence type="ECO:0000256" key="3">
    <source>
        <dbReference type="ARBA" id="ARBA00020232"/>
    </source>
</evidence>